<accession>A0ABS9CLS2</accession>
<dbReference type="InterPro" id="IPR036291">
    <property type="entry name" value="NAD(P)-bd_dom_sf"/>
</dbReference>
<reference evidence="4 5" key="1">
    <citation type="submission" date="2020-12" db="EMBL/GenBank/DDBJ databases">
        <title>Whole genome sequences of gut porcine anaerobes.</title>
        <authorList>
            <person name="Kubasova T."/>
            <person name="Jahodarova E."/>
            <person name="Rychlik I."/>
        </authorList>
    </citation>
    <scope>NUCLEOTIDE SEQUENCE [LARGE SCALE GENOMIC DNA]</scope>
    <source>
        <strain evidence="4 5">An867</strain>
    </source>
</reference>
<evidence type="ECO:0000313" key="5">
    <source>
        <dbReference type="Proteomes" id="UP001299220"/>
    </source>
</evidence>
<dbReference type="Pfam" id="PF01408">
    <property type="entry name" value="GFO_IDH_MocA"/>
    <property type="match status" value="1"/>
</dbReference>
<name>A0ABS9CLS2_9FIRM</name>
<keyword evidence="5" id="KW-1185">Reference proteome</keyword>
<dbReference type="Gene3D" id="3.30.360.10">
    <property type="entry name" value="Dihydrodipicolinate Reductase, domain 2"/>
    <property type="match status" value="1"/>
</dbReference>
<protein>
    <submittedName>
        <fullName evidence="4">Gfo/Idh/MocA family oxidoreductase</fullName>
    </submittedName>
</protein>
<evidence type="ECO:0000313" key="4">
    <source>
        <dbReference type="EMBL" id="MCF2652108.1"/>
    </source>
</evidence>
<evidence type="ECO:0000256" key="1">
    <source>
        <dbReference type="ARBA" id="ARBA00023002"/>
    </source>
</evidence>
<dbReference type="Gene3D" id="3.40.50.720">
    <property type="entry name" value="NAD(P)-binding Rossmann-like Domain"/>
    <property type="match status" value="1"/>
</dbReference>
<comment type="caution">
    <text evidence="4">The sequence shown here is derived from an EMBL/GenBank/DDBJ whole genome shotgun (WGS) entry which is preliminary data.</text>
</comment>
<evidence type="ECO:0000259" key="2">
    <source>
        <dbReference type="Pfam" id="PF01408"/>
    </source>
</evidence>
<gene>
    <name evidence="4" type="ORF">JQM67_05785</name>
</gene>
<dbReference type="Pfam" id="PF22725">
    <property type="entry name" value="GFO_IDH_MocA_C3"/>
    <property type="match status" value="1"/>
</dbReference>
<feature type="domain" description="GFO/IDH/MocA-like oxidoreductase" evidence="3">
    <location>
        <begin position="134"/>
        <end position="267"/>
    </location>
</feature>
<dbReference type="SUPFAM" id="SSF51735">
    <property type="entry name" value="NAD(P)-binding Rossmann-fold domains"/>
    <property type="match status" value="1"/>
</dbReference>
<sequence length="371" mass="41563">MEKVRIAVIGNGIIGEQHLQNYAKIPEAEVVAICDINEERLNYIGDKYNIQRRFTHIGKLLLEQDIDAVDVCLHNNLHAPVAMAVMRAGKDCYCEKPMAGSFYDAKKMYETMEETGKKLHIQLAFLYSSETKCAKRFIDAGDLGHIYHMRSYGYRRRNRPYVDGYATKEFVNTTTSGGGALFDMGVYHISQLLYLTGLPELERVSGHTYAEIAMDEGRRAISGFNVEELGVGLATYKGGLSMDILESWAIYGKPFPSSVIWGSEAGISLDPLTIHSRRHDVETDTTVDLGQMDYLDHTVYADGAHYDNSQQHWVHALLGKCPLLPTAKIALETQRVQEGIYFSERLGREVTADEIETLSVSKALEIPNLAL</sequence>
<dbReference type="RefSeq" id="WP_235323127.1">
    <property type="nucleotide sequence ID" value="NZ_JAFBIT010000001.1"/>
</dbReference>
<dbReference type="InterPro" id="IPR000683">
    <property type="entry name" value="Gfo/Idh/MocA-like_OxRdtase_N"/>
</dbReference>
<evidence type="ECO:0000259" key="3">
    <source>
        <dbReference type="Pfam" id="PF22725"/>
    </source>
</evidence>
<keyword evidence="1" id="KW-0560">Oxidoreductase</keyword>
<dbReference type="PANTHER" id="PTHR43818:SF11">
    <property type="entry name" value="BCDNA.GH03377"/>
    <property type="match status" value="1"/>
</dbReference>
<organism evidence="4 5">
    <name type="scientific">Anaeromassilibacillus senegalensis</name>
    <dbReference type="NCBI Taxonomy" id="1673717"/>
    <lineage>
        <taxon>Bacteria</taxon>
        <taxon>Bacillati</taxon>
        <taxon>Bacillota</taxon>
        <taxon>Clostridia</taxon>
        <taxon>Eubacteriales</taxon>
        <taxon>Acutalibacteraceae</taxon>
        <taxon>Anaeromassilibacillus</taxon>
    </lineage>
</organism>
<dbReference type="EMBL" id="JAFBIT010000001">
    <property type="protein sequence ID" value="MCF2652108.1"/>
    <property type="molecule type" value="Genomic_DNA"/>
</dbReference>
<feature type="domain" description="Gfo/Idh/MocA-like oxidoreductase N-terminal" evidence="2">
    <location>
        <begin position="4"/>
        <end position="121"/>
    </location>
</feature>
<dbReference type="InterPro" id="IPR050463">
    <property type="entry name" value="Gfo/Idh/MocA_oxidrdct_glycsds"/>
</dbReference>
<dbReference type="Proteomes" id="UP001299220">
    <property type="component" value="Unassembled WGS sequence"/>
</dbReference>
<proteinExistence type="predicted"/>
<dbReference type="InterPro" id="IPR055170">
    <property type="entry name" value="GFO_IDH_MocA-like_dom"/>
</dbReference>
<dbReference type="PANTHER" id="PTHR43818">
    <property type="entry name" value="BCDNA.GH03377"/>
    <property type="match status" value="1"/>
</dbReference>
<dbReference type="SUPFAM" id="SSF55347">
    <property type="entry name" value="Glyceraldehyde-3-phosphate dehydrogenase-like, C-terminal domain"/>
    <property type="match status" value="1"/>
</dbReference>